<reference evidence="2" key="1">
    <citation type="submission" date="2020-02" db="EMBL/GenBank/DDBJ databases">
        <authorList>
            <person name="Meier V. D."/>
        </authorList>
    </citation>
    <scope>NUCLEOTIDE SEQUENCE</scope>
    <source>
        <strain evidence="2">AVDCRST_MAG36</strain>
    </source>
</reference>
<dbReference type="EMBL" id="CADCUH010000036">
    <property type="protein sequence ID" value="CAA9326428.1"/>
    <property type="molecule type" value="Genomic_DNA"/>
</dbReference>
<dbReference type="AlphaFoldDB" id="A0A6J4L9S3"/>
<accession>A0A6J4L9S3</accession>
<feature type="non-terminal residue" evidence="2">
    <location>
        <position position="75"/>
    </location>
</feature>
<protein>
    <submittedName>
        <fullName evidence="2">Uncharacterized protein</fullName>
    </submittedName>
</protein>
<name>A0A6J4L9S3_9ACTN</name>
<feature type="compositionally biased region" description="Basic residues" evidence="1">
    <location>
        <begin position="26"/>
        <end position="50"/>
    </location>
</feature>
<feature type="compositionally biased region" description="Basic residues" evidence="1">
    <location>
        <begin position="62"/>
        <end position="75"/>
    </location>
</feature>
<feature type="non-terminal residue" evidence="2">
    <location>
        <position position="1"/>
    </location>
</feature>
<sequence length="75" mass="8164">GRRAVPEPGPVGVVRRRGAGAARAVGHPRRHGRRHRSRSAPRVGARRGRPRREPVPAPAGHGRSRRPARAARARL</sequence>
<proteinExistence type="predicted"/>
<evidence type="ECO:0000313" key="2">
    <source>
        <dbReference type="EMBL" id="CAA9326428.1"/>
    </source>
</evidence>
<evidence type="ECO:0000256" key="1">
    <source>
        <dbReference type="SAM" id="MobiDB-lite"/>
    </source>
</evidence>
<organism evidence="2">
    <name type="scientific">uncultured Nocardioidaceae bacterium</name>
    <dbReference type="NCBI Taxonomy" id="253824"/>
    <lineage>
        <taxon>Bacteria</taxon>
        <taxon>Bacillati</taxon>
        <taxon>Actinomycetota</taxon>
        <taxon>Actinomycetes</taxon>
        <taxon>Propionibacteriales</taxon>
        <taxon>Nocardioidaceae</taxon>
        <taxon>environmental samples</taxon>
    </lineage>
</organism>
<gene>
    <name evidence="2" type="ORF">AVDCRST_MAG36-696</name>
</gene>
<feature type="region of interest" description="Disordered" evidence="1">
    <location>
        <begin position="1"/>
        <end position="75"/>
    </location>
</feature>